<gene>
    <name evidence="1" type="ORF">GCM10007147_05350</name>
</gene>
<name>A0A918X8T9_9ACTN</name>
<evidence type="ECO:0000313" key="2">
    <source>
        <dbReference type="Proteomes" id="UP000654947"/>
    </source>
</evidence>
<comment type="caution">
    <text evidence="1">The sequence shown here is derived from an EMBL/GenBank/DDBJ whole genome shotgun (WGS) entry which is preliminary data.</text>
</comment>
<dbReference type="EMBL" id="BMXL01000002">
    <property type="protein sequence ID" value="GHD16836.1"/>
    <property type="molecule type" value="Genomic_DNA"/>
</dbReference>
<organism evidence="1 2">
    <name type="scientific">Nocardiopsis kunsanensis</name>
    <dbReference type="NCBI Taxonomy" id="141693"/>
    <lineage>
        <taxon>Bacteria</taxon>
        <taxon>Bacillati</taxon>
        <taxon>Actinomycetota</taxon>
        <taxon>Actinomycetes</taxon>
        <taxon>Streptosporangiales</taxon>
        <taxon>Nocardiopsidaceae</taxon>
        <taxon>Nocardiopsis</taxon>
    </lineage>
</organism>
<sequence>MTHTIHGSPHAAVQVRDARGGGVHLHSPSPLAPVPRQLPAKRWFVDRESITAYLDQAWTVRRSPLWAGVEGPSGIGKTALAVEWAARREWPGGCLHADLSRTDPETALRGWLHTLGHHYIPDSPEHVAALWRTTTDGGPDRRHPDA</sequence>
<dbReference type="InterPro" id="IPR027417">
    <property type="entry name" value="P-loop_NTPase"/>
</dbReference>
<dbReference type="AlphaFoldDB" id="A0A918X8T9"/>
<dbReference type="Proteomes" id="UP000654947">
    <property type="component" value="Unassembled WGS sequence"/>
</dbReference>
<proteinExistence type="predicted"/>
<reference evidence="1 2" key="1">
    <citation type="journal article" date="2014" name="Int. J. Syst. Evol. Microbiol.">
        <title>Complete genome sequence of Corynebacterium casei LMG S-19264T (=DSM 44701T), isolated from a smear-ripened cheese.</title>
        <authorList>
            <consortium name="US DOE Joint Genome Institute (JGI-PGF)"/>
            <person name="Walter F."/>
            <person name="Albersmeier A."/>
            <person name="Kalinowski J."/>
            <person name="Ruckert C."/>
        </authorList>
    </citation>
    <scope>NUCLEOTIDE SEQUENCE [LARGE SCALE GENOMIC DNA]</scope>
    <source>
        <strain evidence="1 2">KCTC 19473</strain>
    </source>
</reference>
<evidence type="ECO:0000313" key="1">
    <source>
        <dbReference type="EMBL" id="GHD16836.1"/>
    </source>
</evidence>
<dbReference type="Gene3D" id="3.40.50.300">
    <property type="entry name" value="P-loop containing nucleotide triphosphate hydrolases"/>
    <property type="match status" value="1"/>
</dbReference>
<accession>A0A918X8T9</accession>
<keyword evidence="2" id="KW-1185">Reference proteome</keyword>
<protein>
    <submittedName>
        <fullName evidence="1">Uncharacterized protein</fullName>
    </submittedName>
</protein>